<accession>A0A5B7J536</accession>
<dbReference type="EMBL" id="VSRR010082516">
    <property type="protein sequence ID" value="MPC89885.1"/>
    <property type="molecule type" value="Genomic_DNA"/>
</dbReference>
<organism evidence="1 2">
    <name type="scientific">Portunus trituberculatus</name>
    <name type="common">Swimming crab</name>
    <name type="synonym">Neptunus trituberculatus</name>
    <dbReference type="NCBI Taxonomy" id="210409"/>
    <lineage>
        <taxon>Eukaryota</taxon>
        <taxon>Metazoa</taxon>
        <taxon>Ecdysozoa</taxon>
        <taxon>Arthropoda</taxon>
        <taxon>Crustacea</taxon>
        <taxon>Multicrustacea</taxon>
        <taxon>Malacostraca</taxon>
        <taxon>Eumalacostraca</taxon>
        <taxon>Eucarida</taxon>
        <taxon>Decapoda</taxon>
        <taxon>Pleocyemata</taxon>
        <taxon>Brachyura</taxon>
        <taxon>Eubrachyura</taxon>
        <taxon>Portunoidea</taxon>
        <taxon>Portunidae</taxon>
        <taxon>Portuninae</taxon>
        <taxon>Portunus</taxon>
    </lineage>
</organism>
<dbReference type="Proteomes" id="UP000324222">
    <property type="component" value="Unassembled WGS sequence"/>
</dbReference>
<reference evidence="1 2" key="1">
    <citation type="submission" date="2019-05" db="EMBL/GenBank/DDBJ databases">
        <title>Another draft genome of Portunus trituberculatus and its Hox gene families provides insights of decapod evolution.</title>
        <authorList>
            <person name="Jeong J.-H."/>
            <person name="Song I."/>
            <person name="Kim S."/>
            <person name="Choi T."/>
            <person name="Kim D."/>
            <person name="Ryu S."/>
            <person name="Kim W."/>
        </authorList>
    </citation>
    <scope>NUCLEOTIDE SEQUENCE [LARGE SCALE GENOMIC DNA]</scope>
    <source>
        <tissue evidence="1">Muscle</tissue>
    </source>
</reference>
<evidence type="ECO:0000313" key="2">
    <source>
        <dbReference type="Proteomes" id="UP000324222"/>
    </source>
</evidence>
<protein>
    <submittedName>
        <fullName evidence="1">Uncharacterized protein</fullName>
    </submittedName>
</protein>
<comment type="caution">
    <text evidence="1">The sequence shown here is derived from an EMBL/GenBank/DDBJ whole genome shotgun (WGS) entry which is preliminary data.</text>
</comment>
<proteinExistence type="predicted"/>
<dbReference type="AlphaFoldDB" id="A0A5B7J536"/>
<gene>
    <name evidence="1" type="ORF">E2C01_084848</name>
</gene>
<name>A0A5B7J536_PORTR</name>
<sequence length="23" mass="2825">MPSTLAKISWGIWVFAWLCGWWW</sequence>
<keyword evidence="2" id="KW-1185">Reference proteome</keyword>
<evidence type="ECO:0000313" key="1">
    <source>
        <dbReference type="EMBL" id="MPC89885.1"/>
    </source>
</evidence>